<comment type="pathway">
    <text evidence="7">Carbohydrate metabolism; D-tagatose 6-phosphate degradation; D-glyceraldehyde 3-phosphate and glycerone phosphate from D-tagatose 6-phosphate: step 1/2.</text>
</comment>
<dbReference type="InterPro" id="IPR011611">
    <property type="entry name" value="PfkB_dom"/>
</dbReference>
<dbReference type="Pfam" id="PF00294">
    <property type="entry name" value="PfkB"/>
    <property type="match status" value="1"/>
</dbReference>
<protein>
    <recommendedName>
        <fullName evidence="7">Tagatose-6-phosphate kinase</fullName>
        <ecNumber evidence="7">2.7.1.144</ecNumber>
    </recommendedName>
</protein>
<evidence type="ECO:0000256" key="3">
    <source>
        <dbReference type="ARBA" id="ARBA00022736"/>
    </source>
</evidence>
<dbReference type="Gene3D" id="3.40.1190.20">
    <property type="match status" value="1"/>
</dbReference>
<keyword evidence="3 7" id="KW-0423">Lactose metabolism</keyword>
<keyword evidence="6 7" id="KW-0067">ATP-binding</keyword>
<evidence type="ECO:0000313" key="9">
    <source>
        <dbReference type="EMBL" id="MBP1042218.1"/>
    </source>
</evidence>
<evidence type="ECO:0000256" key="7">
    <source>
        <dbReference type="PIRNR" id="PIRNR000535"/>
    </source>
</evidence>
<keyword evidence="5" id="KW-0418">Kinase</keyword>
<feature type="domain" description="Carbohydrate kinase PfkB" evidence="8">
    <location>
        <begin position="16"/>
        <end position="289"/>
    </location>
</feature>
<dbReference type="Proteomes" id="UP000674938">
    <property type="component" value="Unassembled WGS sequence"/>
</dbReference>
<comment type="caution">
    <text evidence="9">The sequence shown here is derived from an EMBL/GenBank/DDBJ whole genome shotgun (WGS) entry which is preliminary data.</text>
</comment>
<dbReference type="GO" id="GO:0009024">
    <property type="term" value="F:tagatose-6-phosphate kinase activity"/>
    <property type="evidence" value="ECO:0007669"/>
    <property type="project" value="UniProtKB-EC"/>
</dbReference>
<dbReference type="GO" id="GO:0005829">
    <property type="term" value="C:cytosol"/>
    <property type="evidence" value="ECO:0007669"/>
    <property type="project" value="TreeGrafter"/>
</dbReference>
<proteinExistence type="inferred from homology"/>
<accession>A0A940PG25</accession>
<dbReference type="PANTHER" id="PTHR46566:SF1">
    <property type="entry name" value="1-PHOSPHOFRUCTOKINASE"/>
    <property type="match status" value="1"/>
</dbReference>
<comment type="similarity">
    <text evidence="1">Belongs to the carbohydrate kinase pfkB family.</text>
</comment>
<keyword evidence="4 7" id="KW-0547">Nucleotide-binding</keyword>
<evidence type="ECO:0000256" key="5">
    <source>
        <dbReference type="ARBA" id="ARBA00022777"/>
    </source>
</evidence>
<sequence>MIVTCTMNPAIDLFVRTKSYQPKVVNRTLANDIQPNGKGVNVSFILKMLGIDNLAIGFLGGFTGAFIREALNEKGIDTNFVEIAETTRINVFTKVDDQQTEYKLVNQGPVIEEEALKELFSIIQKLAAEDILCVSGSNPQGVTDDDIMGIAKIAHANRVKFVLDTSSRVLLDVLPYRPYCIKPNDEELAALFEKAELSQAEIIHYGKQLVKMGAQHVLVSLGEAGAYYFSEKACLKGNAPKGILVNSACAGDTMLATFVGLLESGQAVETCLKTSIAAASSTAFTEGLTDFKNVPQLMAEIVITTVN</sequence>
<dbReference type="RefSeq" id="WP_209529207.1">
    <property type="nucleotide sequence ID" value="NZ_JAEEGA010000009.1"/>
</dbReference>
<dbReference type="InterPro" id="IPR029056">
    <property type="entry name" value="Ribokinase-like"/>
</dbReference>
<reference evidence="9" key="1">
    <citation type="submission" date="2020-12" db="EMBL/GenBank/DDBJ databases">
        <title>Vagococcus allomyrinae sp. nov. and Enterococcus lavae sp. nov., isolated from the larvae of Allomyrina dichotoma.</title>
        <authorList>
            <person name="Lee S.D."/>
        </authorList>
    </citation>
    <scope>NUCLEOTIDE SEQUENCE</scope>
    <source>
        <strain evidence="9">BWB3-3</strain>
    </source>
</reference>
<name>A0A940PG25_9ENTE</name>
<evidence type="ECO:0000256" key="1">
    <source>
        <dbReference type="ARBA" id="ARBA00005380"/>
    </source>
</evidence>
<dbReference type="SUPFAM" id="SSF53613">
    <property type="entry name" value="Ribokinase-like"/>
    <property type="match status" value="1"/>
</dbReference>
<evidence type="ECO:0000256" key="4">
    <source>
        <dbReference type="ARBA" id="ARBA00022741"/>
    </source>
</evidence>
<dbReference type="GO" id="GO:0016052">
    <property type="term" value="P:carbohydrate catabolic process"/>
    <property type="evidence" value="ECO:0007669"/>
    <property type="project" value="UniProtKB-ARBA"/>
</dbReference>
<dbReference type="GO" id="GO:0044281">
    <property type="term" value="P:small molecule metabolic process"/>
    <property type="evidence" value="ECO:0007669"/>
    <property type="project" value="UniProtKB-ARBA"/>
</dbReference>
<evidence type="ECO:0000259" key="8">
    <source>
        <dbReference type="Pfam" id="PF00294"/>
    </source>
</evidence>
<dbReference type="NCBIfam" id="TIGR03168">
    <property type="entry name" value="1-PFK"/>
    <property type="match status" value="1"/>
</dbReference>
<evidence type="ECO:0000256" key="6">
    <source>
        <dbReference type="ARBA" id="ARBA00022840"/>
    </source>
</evidence>
<comment type="similarity">
    <text evidence="7">Belongs to the carbohydrate kinase PfkB family. LacC subfamily.</text>
</comment>
<dbReference type="NCBIfam" id="TIGR03828">
    <property type="entry name" value="pfkB"/>
    <property type="match status" value="1"/>
</dbReference>
<dbReference type="EMBL" id="JAEEGA010000009">
    <property type="protein sequence ID" value="MBP1042218.1"/>
    <property type="molecule type" value="Genomic_DNA"/>
</dbReference>
<organism evidence="9 10">
    <name type="scientific">Vagococcus allomyrinae</name>
    <dbReference type="NCBI Taxonomy" id="2794353"/>
    <lineage>
        <taxon>Bacteria</taxon>
        <taxon>Bacillati</taxon>
        <taxon>Bacillota</taxon>
        <taxon>Bacilli</taxon>
        <taxon>Lactobacillales</taxon>
        <taxon>Enterococcaceae</taxon>
        <taxon>Vagococcus</taxon>
    </lineage>
</organism>
<dbReference type="InterPro" id="IPR022463">
    <property type="entry name" value="1-PFruKinase"/>
</dbReference>
<keyword evidence="10" id="KW-1185">Reference proteome</keyword>
<dbReference type="EC" id="2.7.1.144" evidence="7"/>
<keyword evidence="2 7" id="KW-0808">Transferase</keyword>
<dbReference type="FunFam" id="3.40.1190.20:FF:000001">
    <property type="entry name" value="Phosphofructokinase"/>
    <property type="match status" value="1"/>
</dbReference>
<evidence type="ECO:0000256" key="2">
    <source>
        <dbReference type="ARBA" id="ARBA00022679"/>
    </source>
</evidence>
<dbReference type="CDD" id="cd01164">
    <property type="entry name" value="FruK_PfkB_like"/>
    <property type="match status" value="1"/>
</dbReference>
<dbReference type="PANTHER" id="PTHR46566">
    <property type="entry name" value="1-PHOSPHOFRUCTOKINASE-RELATED"/>
    <property type="match status" value="1"/>
</dbReference>
<gene>
    <name evidence="9" type="primary">pfkB</name>
    <name evidence="9" type="ORF">I6N95_14460</name>
</gene>
<evidence type="ECO:0000313" key="10">
    <source>
        <dbReference type="Proteomes" id="UP000674938"/>
    </source>
</evidence>
<dbReference type="InterPro" id="IPR017583">
    <property type="entry name" value="Tagatose/fructose_Pkinase"/>
</dbReference>
<dbReference type="GO" id="GO:0008662">
    <property type="term" value="F:1-phosphofructokinase activity"/>
    <property type="evidence" value="ECO:0007669"/>
    <property type="project" value="InterPro"/>
</dbReference>
<dbReference type="GO" id="GO:0005988">
    <property type="term" value="P:lactose metabolic process"/>
    <property type="evidence" value="ECO:0007669"/>
    <property type="project" value="UniProtKB-KW"/>
</dbReference>
<dbReference type="AlphaFoldDB" id="A0A940PG25"/>
<comment type="catalytic activity">
    <reaction evidence="7">
        <text>D-tagatofuranose 6-phosphate + ATP = D-tagatofuranose 1,6-bisphosphate + ADP + H(+)</text>
        <dbReference type="Rhea" id="RHEA:12420"/>
        <dbReference type="ChEBI" id="CHEBI:15378"/>
        <dbReference type="ChEBI" id="CHEBI:30616"/>
        <dbReference type="ChEBI" id="CHEBI:58694"/>
        <dbReference type="ChEBI" id="CHEBI:58695"/>
        <dbReference type="ChEBI" id="CHEBI:456216"/>
        <dbReference type="EC" id="2.7.1.144"/>
    </reaction>
</comment>
<dbReference type="PIRSF" id="PIRSF000535">
    <property type="entry name" value="1PFK/6PFK/LacC"/>
    <property type="match status" value="1"/>
</dbReference>
<dbReference type="GO" id="GO:0005524">
    <property type="term" value="F:ATP binding"/>
    <property type="evidence" value="ECO:0007669"/>
    <property type="project" value="UniProtKB-KW"/>
</dbReference>